<dbReference type="AlphaFoldDB" id="A0A2T3A3E7"/>
<evidence type="ECO:0000256" key="1">
    <source>
        <dbReference type="SAM" id="Coils"/>
    </source>
</evidence>
<feature type="compositionally biased region" description="Basic and acidic residues" evidence="2">
    <location>
        <begin position="285"/>
        <end position="302"/>
    </location>
</feature>
<dbReference type="Proteomes" id="UP000241462">
    <property type="component" value="Unassembled WGS sequence"/>
</dbReference>
<feature type="compositionally biased region" description="Pro residues" evidence="2">
    <location>
        <begin position="89"/>
        <end position="103"/>
    </location>
</feature>
<dbReference type="EMBL" id="KZ678485">
    <property type="protein sequence ID" value="PSR82182.1"/>
    <property type="molecule type" value="Genomic_DNA"/>
</dbReference>
<evidence type="ECO:0000256" key="2">
    <source>
        <dbReference type="SAM" id="MobiDB-lite"/>
    </source>
</evidence>
<dbReference type="PANTHER" id="PTHR22705:SF0">
    <property type="entry name" value="ZZ-TYPE ZINC FINGER-CONTAINING PROTEIN 3"/>
    <property type="match status" value="1"/>
</dbReference>
<reference evidence="3 4" key="1">
    <citation type="journal article" date="2018" name="Mycol. Prog.">
        <title>Coniella lustricola, a new species from submerged detritus.</title>
        <authorList>
            <person name="Raudabaugh D.B."/>
            <person name="Iturriaga T."/>
            <person name="Carver A."/>
            <person name="Mondo S."/>
            <person name="Pangilinan J."/>
            <person name="Lipzen A."/>
            <person name="He G."/>
            <person name="Amirebrahimi M."/>
            <person name="Grigoriev I.V."/>
            <person name="Miller A.N."/>
        </authorList>
    </citation>
    <scope>NUCLEOTIDE SEQUENCE [LARGE SCALE GENOMIC DNA]</scope>
    <source>
        <strain evidence="3 4">B22-T-1</strain>
    </source>
</reference>
<feature type="compositionally biased region" description="Polar residues" evidence="2">
    <location>
        <begin position="56"/>
        <end position="79"/>
    </location>
</feature>
<keyword evidence="1" id="KW-0175">Coiled coil</keyword>
<dbReference type="OrthoDB" id="20473at2759"/>
<feature type="compositionally biased region" description="Pro residues" evidence="2">
    <location>
        <begin position="135"/>
        <end position="144"/>
    </location>
</feature>
<proteinExistence type="predicted"/>
<organism evidence="3 4">
    <name type="scientific">Coniella lustricola</name>
    <dbReference type="NCBI Taxonomy" id="2025994"/>
    <lineage>
        <taxon>Eukaryota</taxon>
        <taxon>Fungi</taxon>
        <taxon>Dikarya</taxon>
        <taxon>Ascomycota</taxon>
        <taxon>Pezizomycotina</taxon>
        <taxon>Sordariomycetes</taxon>
        <taxon>Sordariomycetidae</taxon>
        <taxon>Diaporthales</taxon>
        <taxon>Schizoparmaceae</taxon>
        <taxon>Coniella</taxon>
    </lineage>
</organism>
<feature type="region of interest" description="Disordered" evidence="2">
    <location>
        <begin position="49"/>
        <end position="193"/>
    </location>
</feature>
<feature type="compositionally biased region" description="Polar residues" evidence="2">
    <location>
        <begin position="116"/>
        <end position="127"/>
    </location>
</feature>
<sequence length="432" mass="45804">MPSLKLNNHATSQGKTVPLLSASSSAKLAAPALTDHHTSIAVAVAPSIGPTYAQPLPSSSSSNAYLQNHNNQPQTQALTQPHQSHTQSHPPPSRSPQIPPASSPPSSRHSKAPQPAITTASARQTPPATELDRPPVSPITPPLRPLKSKTPIPPPTIPTNFASLGGRAPLTHSSHPETVPSAAPPPVPLDPIDFNDNPDVIALQTTINILLRQKQQTERDIRKLRDAKDAAVQRPMEFARDLVGGRVNQGGNAQGQQQKYSQGGSTSLSDDSNVEMKEEDDEDEHEGKEENDSVVHLADNDSKPSAMKASASEKGKATAYGTRIGARGAGGSQSVPEAPPWANLPKPQDIVRCPPINWSQYAIEGEALNKLHAEQVAKPMLGTPALMAVDGTYEFTGVPNQDDGKQVDGIAAPFNPFRDRKAFKSGASKRGA</sequence>
<accession>A0A2T3A3E7</accession>
<dbReference type="InterPro" id="IPR037830">
    <property type="entry name" value="ZZZ3"/>
</dbReference>
<evidence type="ECO:0000313" key="4">
    <source>
        <dbReference type="Proteomes" id="UP000241462"/>
    </source>
</evidence>
<dbReference type="InParanoid" id="A0A2T3A3E7"/>
<feature type="compositionally biased region" description="Low complexity" evidence="2">
    <location>
        <begin position="245"/>
        <end position="267"/>
    </location>
</feature>
<feature type="coiled-coil region" evidence="1">
    <location>
        <begin position="207"/>
        <end position="234"/>
    </location>
</feature>
<keyword evidence="4" id="KW-1185">Reference proteome</keyword>
<gene>
    <name evidence="3" type="ORF">BD289DRAFT_438083</name>
</gene>
<protein>
    <submittedName>
        <fullName evidence="3">Uncharacterized protein</fullName>
    </submittedName>
</protein>
<evidence type="ECO:0000313" key="3">
    <source>
        <dbReference type="EMBL" id="PSR82182.1"/>
    </source>
</evidence>
<name>A0A2T3A3E7_9PEZI</name>
<dbReference type="PANTHER" id="PTHR22705">
    <property type="entry name" value="ZINC FINGER, ZZ DOMAIN CONTAINING 3"/>
    <property type="match status" value="1"/>
</dbReference>
<feature type="region of interest" description="Disordered" evidence="2">
    <location>
        <begin position="245"/>
        <end position="346"/>
    </location>
</feature>